<evidence type="ECO:0008006" key="3">
    <source>
        <dbReference type="Google" id="ProtNLM"/>
    </source>
</evidence>
<organism evidence="1 2">
    <name type="scientific">Treponema rectale</name>
    <dbReference type="NCBI Taxonomy" id="744512"/>
    <lineage>
        <taxon>Bacteria</taxon>
        <taxon>Pseudomonadati</taxon>
        <taxon>Spirochaetota</taxon>
        <taxon>Spirochaetia</taxon>
        <taxon>Spirochaetales</taxon>
        <taxon>Treponemataceae</taxon>
        <taxon>Treponema</taxon>
    </lineage>
</organism>
<dbReference type="Proteomes" id="UP000593591">
    <property type="component" value="Chromosome"/>
</dbReference>
<name>A0A7M1XJB3_9SPIR</name>
<evidence type="ECO:0000313" key="2">
    <source>
        <dbReference type="Proteomes" id="UP000593591"/>
    </source>
</evidence>
<reference evidence="1 2" key="1">
    <citation type="submission" date="2018-08" db="EMBL/GenBank/DDBJ databases">
        <title>The first complete genome of Treponema rectale (CHPAT), a commensal spirochete of the bovine rectum.</title>
        <authorList>
            <person name="Staton G.J."/>
            <person name="Clegg S.R."/>
            <person name="Carter S.D."/>
            <person name="Radford A.D."/>
            <person name="Darby A."/>
            <person name="Hall N."/>
            <person name="Birtles R.J."/>
            <person name="Evans N.J."/>
        </authorList>
    </citation>
    <scope>NUCLEOTIDE SEQUENCE [LARGE SCALE GENOMIC DNA]</scope>
    <source>
        <strain evidence="1 2">CHPA</strain>
    </source>
</reference>
<gene>
    <name evidence="1" type="ORF">DYE49_04565</name>
</gene>
<accession>A0A7M1XJB3</accession>
<dbReference type="KEGG" id="trc:DYE49_04565"/>
<sequence>MKYYIYITLLFFLSSFFLSCSKTKPISLELKNPDCMNPDIQWALINEPFVAYRSEGDFDSNITAHGRLGDVERIIGVLRTKDLVWYRFSKGWLDASSILVYDTELKAQTGSKYLLEKK</sequence>
<dbReference type="PROSITE" id="PS51257">
    <property type="entry name" value="PROKAR_LIPOPROTEIN"/>
    <property type="match status" value="1"/>
</dbReference>
<dbReference type="EMBL" id="CP031517">
    <property type="protein sequence ID" value="QOS39769.1"/>
    <property type="molecule type" value="Genomic_DNA"/>
</dbReference>
<proteinExistence type="predicted"/>
<evidence type="ECO:0000313" key="1">
    <source>
        <dbReference type="EMBL" id="QOS39769.1"/>
    </source>
</evidence>
<protein>
    <recommendedName>
        <fullName evidence="3">SH3b domain-containing protein</fullName>
    </recommendedName>
</protein>
<dbReference type="AlphaFoldDB" id="A0A7M1XJB3"/>